<dbReference type="GO" id="GO:0160147">
    <property type="term" value="F:tRNA pseudouridine(38-40) synthase activity"/>
    <property type="evidence" value="ECO:0007669"/>
    <property type="project" value="UniProtKB-EC"/>
</dbReference>
<keyword evidence="10" id="KW-1185">Reference proteome</keyword>
<dbReference type="Pfam" id="PF01416">
    <property type="entry name" value="PseudoU_synth_1"/>
    <property type="match status" value="2"/>
</dbReference>
<reference evidence="9 10" key="1">
    <citation type="journal article" date="2010" name="Int. J. Syst. Evol. Microbiol.">
        <title>Thiohalobacter thiocyanaticus gen. nov., sp. nov., a moderately halophilic, sulfur-oxidizing gammaproteobacterium from hypersaline lakes, that utilizes thiocyanate.</title>
        <authorList>
            <person name="Sorokin D.Y."/>
            <person name="Kovaleva O.L."/>
            <person name="Tourova T.P."/>
            <person name="Muyzer G."/>
        </authorList>
    </citation>
    <scope>NUCLEOTIDE SEQUENCE [LARGE SCALE GENOMIC DNA]</scope>
    <source>
        <strain evidence="9 10">Hrh1</strain>
    </source>
</reference>
<dbReference type="PANTHER" id="PTHR11142:SF0">
    <property type="entry name" value="TRNA PSEUDOURIDINE SYNTHASE-LIKE 1"/>
    <property type="match status" value="1"/>
</dbReference>
<evidence type="ECO:0000256" key="1">
    <source>
        <dbReference type="ARBA" id="ARBA00009375"/>
    </source>
</evidence>
<evidence type="ECO:0000259" key="8">
    <source>
        <dbReference type="Pfam" id="PF01416"/>
    </source>
</evidence>
<dbReference type="InterPro" id="IPR020095">
    <property type="entry name" value="PsdUridine_synth_TruA_C"/>
</dbReference>
<sequence length="260" mass="28889">MMRIALGVEYDGSAFNGWQRQSHAPSVQTALERALSKVADHPVDVVCAGRTDTGVHATAQVVHFDTHAERRMRSWILGGNSNLPPEVAITWAQPVSEDFHARFRATARQYRYIILNRGQRPALLRNRVCWEHRSLDVEAMQAAARPLLGEHDFSAFRALACQARHPVRTLHRLELQRRGDLIWLDIEANAFLHHMVRNLAGSLMAVGKGEQPVDWLGELLAGRDRSRSGITAPAGGLYFVKVAYPPEFGLPAEAVLPGIG</sequence>
<evidence type="ECO:0000313" key="9">
    <source>
        <dbReference type="EMBL" id="RRQ22982.1"/>
    </source>
</evidence>
<dbReference type="OrthoDB" id="9811823at2"/>
<feature type="domain" description="Pseudouridine synthase I TruA alpha/beta" evidence="8">
    <location>
        <begin position="143"/>
        <end position="245"/>
    </location>
</feature>
<keyword evidence="2 4" id="KW-0819">tRNA processing</keyword>
<dbReference type="InterPro" id="IPR020103">
    <property type="entry name" value="PsdUridine_synth_cat_dom_sf"/>
</dbReference>
<dbReference type="PANTHER" id="PTHR11142">
    <property type="entry name" value="PSEUDOURIDYLATE SYNTHASE"/>
    <property type="match status" value="1"/>
</dbReference>
<evidence type="ECO:0000256" key="7">
    <source>
        <dbReference type="RuleBase" id="RU003792"/>
    </source>
</evidence>
<dbReference type="NCBIfam" id="TIGR00071">
    <property type="entry name" value="hisT_truA"/>
    <property type="match status" value="1"/>
</dbReference>
<evidence type="ECO:0000256" key="6">
    <source>
        <dbReference type="PIRSR" id="PIRSR001430-2"/>
    </source>
</evidence>
<evidence type="ECO:0000256" key="4">
    <source>
        <dbReference type="HAMAP-Rule" id="MF_00171"/>
    </source>
</evidence>
<evidence type="ECO:0000256" key="3">
    <source>
        <dbReference type="ARBA" id="ARBA00023235"/>
    </source>
</evidence>
<comment type="caution">
    <text evidence="4">Lacks conserved residue(s) required for the propagation of feature annotation.</text>
</comment>
<name>A0A426QMJ7_9GAMM</name>
<dbReference type="SUPFAM" id="SSF55120">
    <property type="entry name" value="Pseudouridine synthase"/>
    <property type="match status" value="1"/>
</dbReference>
<comment type="catalytic activity">
    <reaction evidence="4 7">
        <text>uridine(38/39/40) in tRNA = pseudouridine(38/39/40) in tRNA</text>
        <dbReference type="Rhea" id="RHEA:22376"/>
        <dbReference type="Rhea" id="RHEA-COMP:10085"/>
        <dbReference type="Rhea" id="RHEA-COMP:10087"/>
        <dbReference type="ChEBI" id="CHEBI:65314"/>
        <dbReference type="ChEBI" id="CHEBI:65315"/>
        <dbReference type="EC" id="5.4.99.12"/>
    </reaction>
</comment>
<dbReference type="InterPro" id="IPR020097">
    <property type="entry name" value="PsdUridine_synth_TruA_a/b_dom"/>
</dbReference>
<dbReference type="Proteomes" id="UP000287798">
    <property type="component" value="Unassembled WGS sequence"/>
</dbReference>
<gene>
    <name evidence="4 9" type="primary">truA</name>
    <name evidence="9" type="ORF">D6C00_01920</name>
</gene>
<evidence type="ECO:0000313" key="10">
    <source>
        <dbReference type="Proteomes" id="UP000287798"/>
    </source>
</evidence>
<dbReference type="HAMAP" id="MF_00171">
    <property type="entry name" value="TruA"/>
    <property type="match status" value="1"/>
</dbReference>
<accession>A0A426QMJ7</accession>
<keyword evidence="3 4" id="KW-0413">Isomerase</keyword>
<dbReference type="EC" id="5.4.99.12" evidence="4"/>
<dbReference type="InterPro" id="IPR020094">
    <property type="entry name" value="TruA/RsuA/RluB/E/F_N"/>
</dbReference>
<comment type="similarity">
    <text evidence="1 4 7">Belongs to the tRNA pseudouridine synthase TruA family.</text>
</comment>
<dbReference type="Gene3D" id="3.30.70.660">
    <property type="entry name" value="Pseudouridine synthase I, catalytic domain, C-terminal subdomain"/>
    <property type="match status" value="1"/>
</dbReference>
<dbReference type="GO" id="GO:0003723">
    <property type="term" value="F:RNA binding"/>
    <property type="evidence" value="ECO:0007669"/>
    <property type="project" value="InterPro"/>
</dbReference>
<evidence type="ECO:0000256" key="5">
    <source>
        <dbReference type="PIRSR" id="PIRSR001430-1"/>
    </source>
</evidence>
<proteinExistence type="inferred from homology"/>
<feature type="active site" description="Nucleophile" evidence="4 5">
    <location>
        <position position="52"/>
    </location>
</feature>
<feature type="binding site" evidence="4 6">
    <location>
        <position position="110"/>
    </location>
    <ligand>
        <name>substrate</name>
    </ligand>
</feature>
<dbReference type="PIRSF" id="PIRSF001430">
    <property type="entry name" value="tRNA_psdUrid_synth"/>
    <property type="match status" value="1"/>
</dbReference>
<protein>
    <recommendedName>
        <fullName evidence="4">tRNA pseudouridine synthase A</fullName>
        <ecNumber evidence="4">5.4.99.12</ecNumber>
    </recommendedName>
    <alternativeName>
        <fullName evidence="4">tRNA pseudouridine(38-40) synthase</fullName>
    </alternativeName>
    <alternativeName>
        <fullName evidence="4">tRNA pseudouridylate synthase I</fullName>
    </alternativeName>
    <alternativeName>
        <fullName evidence="4">tRNA-uridine isomerase I</fullName>
    </alternativeName>
</protein>
<feature type="domain" description="Pseudouridine synthase I TruA alpha/beta" evidence="8">
    <location>
        <begin position="9"/>
        <end position="103"/>
    </location>
</feature>
<dbReference type="CDD" id="cd02570">
    <property type="entry name" value="PseudoU_synth_EcTruA"/>
    <property type="match status" value="1"/>
</dbReference>
<dbReference type="GO" id="GO:0031119">
    <property type="term" value="P:tRNA pseudouridine synthesis"/>
    <property type="evidence" value="ECO:0007669"/>
    <property type="project" value="UniProtKB-UniRule"/>
</dbReference>
<dbReference type="FunFam" id="3.30.70.580:FF:000001">
    <property type="entry name" value="tRNA pseudouridine synthase A"/>
    <property type="match status" value="1"/>
</dbReference>
<comment type="caution">
    <text evidence="9">The sequence shown here is derived from an EMBL/GenBank/DDBJ whole genome shotgun (WGS) entry which is preliminary data.</text>
</comment>
<dbReference type="Gene3D" id="3.30.70.580">
    <property type="entry name" value="Pseudouridine synthase I, catalytic domain, N-terminal subdomain"/>
    <property type="match status" value="1"/>
</dbReference>
<dbReference type="EMBL" id="QZMU01000001">
    <property type="protein sequence ID" value="RRQ22982.1"/>
    <property type="molecule type" value="Genomic_DNA"/>
</dbReference>
<dbReference type="AlphaFoldDB" id="A0A426QMJ7"/>
<comment type="function">
    <text evidence="4">Formation of pseudouridine at positions 38, 39 and 40 in the anticodon stem and loop of transfer RNAs.</text>
</comment>
<organism evidence="9 10">
    <name type="scientific">Thiohalobacter thiocyanaticus</name>
    <dbReference type="NCBI Taxonomy" id="585455"/>
    <lineage>
        <taxon>Bacteria</taxon>
        <taxon>Pseudomonadati</taxon>
        <taxon>Pseudomonadota</taxon>
        <taxon>Gammaproteobacteria</taxon>
        <taxon>Thiohalobacterales</taxon>
        <taxon>Thiohalobacteraceae</taxon>
        <taxon>Thiohalobacter</taxon>
    </lineage>
</organism>
<dbReference type="InterPro" id="IPR001406">
    <property type="entry name" value="PsdUridine_synth_TruA"/>
</dbReference>
<comment type="subunit">
    <text evidence="4">Homodimer.</text>
</comment>
<evidence type="ECO:0000256" key="2">
    <source>
        <dbReference type="ARBA" id="ARBA00022694"/>
    </source>
</evidence>